<organism evidence="1 2">
    <name type="scientific">Flexibacter flexilis DSM 6793</name>
    <dbReference type="NCBI Taxonomy" id="927664"/>
    <lineage>
        <taxon>Bacteria</taxon>
        <taxon>Pseudomonadati</taxon>
        <taxon>Bacteroidota</taxon>
        <taxon>Cytophagia</taxon>
        <taxon>Cytophagales</taxon>
        <taxon>Flexibacteraceae</taxon>
        <taxon>Flexibacter</taxon>
    </lineage>
</organism>
<dbReference type="EMBL" id="FOLE01000012">
    <property type="protein sequence ID" value="SFC92347.1"/>
    <property type="molecule type" value="Genomic_DNA"/>
</dbReference>
<name>A0A1I1N3Y7_9BACT</name>
<proteinExistence type="predicted"/>
<dbReference type="AlphaFoldDB" id="A0A1I1N3Y7"/>
<dbReference type="Proteomes" id="UP000199514">
    <property type="component" value="Unassembled WGS sequence"/>
</dbReference>
<gene>
    <name evidence="1" type="ORF">SAMN05421780_11265</name>
</gene>
<sequence length="40" mass="4784">MLFLLQHLPHGVVNVVAKHDNMEKESWCYYTENQYIMTLS</sequence>
<accession>A0A1I1N3Y7</accession>
<evidence type="ECO:0000313" key="1">
    <source>
        <dbReference type="EMBL" id="SFC92347.1"/>
    </source>
</evidence>
<protein>
    <submittedName>
        <fullName evidence="1">Uncharacterized protein</fullName>
    </submittedName>
</protein>
<reference evidence="1 2" key="1">
    <citation type="submission" date="2016-10" db="EMBL/GenBank/DDBJ databases">
        <authorList>
            <person name="de Groot N.N."/>
        </authorList>
    </citation>
    <scope>NUCLEOTIDE SEQUENCE [LARGE SCALE GENOMIC DNA]</scope>
    <source>
        <strain evidence="1 2">DSM 6793</strain>
    </source>
</reference>
<evidence type="ECO:0000313" key="2">
    <source>
        <dbReference type="Proteomes" id="UP000199514"/>
    </source>
</evidence>
<keyword evidence="2" id="KW-1185">Reference proteome</keyword>